<accession>A7AQU0</accession>
<keyword evidence="5" id="KW-1185">Reference proteome</keyword>
<feature type="region of interest" description="Disordered" evidence="3">
    <location>
        <begin position="351"/>
        <end position="373"/>
    </location>
</feature>
<dbReference type="InParanoid" id="A7AQU0"/>
<gene>
    <name evidence="4" type="ORF">BBOV_IV005480</name>
</gene>
<evidence type="ECO:0000313" key="5">
    <source>
        <dbReference type="Proteomes" id="UP000002173"/>
    </source>
</evidence>
<dbReference type="Gene3D" id="3.30.420.40">
    <property type="match status" value="3"/>
</dbReference>
<dbReference type="RefSeq" id="XP_001610477.1">
    <property type="nucleotide sequence ID" value="XM_001610427.1"/>
</dbReference>
<dbReference type="InterPro" id="IPR043129">
    <property type="entry name" value="ATPase_NBD"/>
</dbReference>
<reference evidence="4 5" key="1">
    <citation type="journal article" date="2007" name="PLoS Pathog.">
        <title>Genome sequence of Babesia bovis and comparative analysis of apicomplexan hemoprotozoa.</title>
        <authorList>
            <person name="Brayton K.A."/>
            <person name="Lau A.O.T."/>
            <person name="Herndon D.R."/>
            <person name="Hannick L."/>
            <person name="Kappmeyer L.S."/>
            <person name="Berens S.J."/>
            <person name="Bidwell S.L."/>
            <person name="Brown W.C."/>
            <person name="Crabtree J."/>
            <person name="Fadrosh D."/>
            <person name="Feldblum T."/>
            <person name="Forberger H.A."/>
            <person name="Haas B.J."/>
            <person name="Howell J.M."/>
            <person name="Khouri H."/>
            <person name="Koo H."/>
            <person name="Mann D.J."/>
            <person name="Norimine J."/>
            <person name="Paulsen I.T."/>
            <person name="Radune D."/>
            <person name="Ren Q."/>
            <person name="Smith R.K. Jr."/>
            <person name="Suarez C.E."/>
            <person name="White O."/>
            <person name="Wortman J.R."/>
            <person name="Knowles D.P. Jr."/>
            <person name="McElwain T.F."/>
            <person name="Nene V.M."/>
        </authorList>
    </citation>
    <scope>NUCLEOTIDE SEQUENCE [LARGE SCALE GENOMIC DNA]</scope>
    <source>
        <strain evidence="4">T2Bo</strain>
    </source>
</reference>
<sequence>MDPSAYAALPRAVVDNGSGLLKFSLASSVKPPFVLPNCIGHPKRKFTSQNLADGSASGGDDHGAIGDGCYSLWEYFCLRPFSDGMLYEPNRQRNIWKKVMGNPHIQINGSPANLLGVNPATTALLITEPNMSPAMCRQTMAEMIFEDLGFSLAAIITSQAASNFYYTQVTQQKRGLSPDLALSTVPKSGARQENRSKCCLVLDCGFGATHSVPFVEGKPIQRAALRSNIGGSHLNAYLKNVSAIRTINLEFNELMVQHMKEESCYVSLDFDLELRAAARLRTVRGHQCLLHEYKLPLFTAKNKNHVIKHFMSHGPMTEPLLNESRRHVVHKLANHEPLCPSDLELLGVKQEPEPDEVTQSQDSAWSNTELDNSVDDKNKNQVATLGVERFQIPELLFNPQDLGLEECGIAELAHRTIILSPPCIQRDLANNILLTGGSTKFPGFERRLHDELCKLLPAEWDVQIHSSLDRALTSFYGARMFAKDDSTFLEAAITRNYYLEHGGIYPRR</sequence>
<evidence type="ECO:0000256" key="2">
    <source>
        <dbReference type="RuleBase" id="RU000487"/>
    </source>
</evidence>
<dbReference type="AlphaFoldDB" id="A7AQU0"/>
<dbReference type="PANTHER" id="PTHR11937">
    <property type="entry name" value="ACTIN"/>
    <property type="match status" value="1"/>
</dbReference>
<proteinExistence type="inferred from homology"/>
<reference evidence="5" key="2">
    <citation type="journal article" date="2020" name="Data Brief">
        <title>Transcriptome dataset of Babesia bovis life stages within vertebrate and invertebrate hosts.</title>
        <authorList>
            <person name="Ueti M.W."/>
            <person name="Johnson W.C."/>
            <person name="Kappmeyer L.S."/>
            <person name="Herndon D.R."/>
            <person name="Mousel M.R."/>
            <person name="Reif K.E."/>
            <person name="Taus N.S."/>
            <person name="Ifeonu O.O."/>
            <person name="Silva J.C."/>
            <person name="Suarez C.E."/>
            <person name="Brayton K.A."/>
        </authorList>
    </citation>
    <scope>NUCLEOTIDE SEQUENCE [LARGE SCALE GENOMIC DNA]</scope>
</reference>
<dbReference type="InterPro" id="IPR004000">
    <property type="entry name" value="Actin"/>
</dbReference>
<dbReference type="Pfam" id="PF00022">
    <property type="entry name" value="Actin"/>
    <property type="match status" value="1"/>
</dbReference>
<evidence type="ECO:0000256" key="1">
    <source>
        <dbReference type="ARBA" id="ARBA00049360"/>
    </source>
</evidence>
<dbReference type="SUPFAM" id="SSF53067">
    <property type="entry name" value="Actin-like ATPase domain"/>
    <property type="match status" value="2"/>
</dbReference>
<dbReference type="GeneID" id="5478711"/>
<comment type="catalytic activity">
    <reaction evidence="1">
        <text>ATP + H2O = ADP + phosphate + H(+)</text>
        <dbReference type="Rhea" id="RHEA:13065"/>
        <dbReference type="ChEBI" id="CHEBI:15377"/>
        <dbReference type="ChEBI" id="CHEBI:15378"/>
        <dbReference type="ChEBI" id="CHEBI:30616"/>
        <dbReference type="ChEBI" id="CHEBI:43474"/>
        <dbReference type="ChEBI" id="CHEBI:456216"/>
    </reaction>
</comment>
<evidence type="ECO:0000313" key="4">
    <source>
        <dbReference type="EMBL" id="EDO06909.1"/>
    </source>
</evidence>
<protein>
    <submittedName>
        <fullName evidence="4">Actin-related, putative</fullName>
    </submittedName>
</protein>
<dbReference type="KEGG" id="bbo:BBOV_IV005480"/>
<dbReference type="SMART" id="SM00268">
    <property type="entry name" value="ACTIN"/>
    <property type="match status" value="1"/>
</dbReference>
<dbReference type="STRING" id="5865.A7AQU0"/>
<dbReference type="VEuPathDB" id="PiroplasmaDB:BBOV_IV005480"/>
<comment type="similarity">
    <text evidence="2">Belongs to the actin family.</text>
</comment>
<organism evidence="4 5">
    <name type="scientific">Babesia bovis</name>
    <dbReference type="NCBI Taxonomy" id="5865"/>
    <lineage>
        <taxon>Eukaryota</taxon>
        <taxon>Sar</taxon>
        <taxon>Alveolata</taxon>
        <taxon>Apicomplexa</taxon>
        <taxon>Aconoidasida</taxon>
        <taxon>Piroplasmida</taxon>
        <taxon>Babesiidae</taxon>
        <taxon>Babesia</taxon>
    </lineage>
</organism>
<dbReference type="OMA" id="MKEESCY"/>
<comment type="caution">
    <text evidence="4">The sequence shown here is derived from an EMBL/GenBank/DDBJ whole genome shotgun (WGS) entry which is preliminary data.</text>
</comment>
<name>A7AQU0_BABBO</name>
<dbReference type="CDD" id="cd10210">
    <property type="entry name" value="ASKHA_NBD_Arp6"/>
    <property type="match status" value="1"/>
</dbReference>
<dbReference type="eggNOG" id="KOG0680">
    <property type="taxonomic scope" value="Eukaryota"/>
</dbReference>
<dbReference type="EMBL" id="AAXT01000002">
    <property type="protein sequence ID" value="EDO06909.1"/>
    <property type="molecule type" value="Genomic_DNA"/>
</dbReference>
<dbReference type="Proteomes" id="UP000002173">
    <property type="component" value="Unassembled WGS sequence"/>
</dbReference>
<evidence type="ECO:0000256" key="3">
    <source>
        <dbReference type="SAM" id="MobiDB-lite"/>
    </source>
</evidence>
<reference evidence="5" key="3">
    <citation type="journal article" date="2021" name="Int. J. Parasitol.">
        <title>Comparative analysis of gene expression between Babesia bovis blood stages and kinetes allowed by improved genome annotation.</title>
        <authorList>
            <person name="Ueti M.W."/>
            <person name="Johnson W.C."/>
            <person name="Kappmeyer L.S."/>
            <person name="Herndon D.R."/>
            <person name="Mousel M.R."/>
            <person name="Reif K.E."/>
            <person name="Taus N.S."/>
            <person name="Ifeonu O.O."/>
            <person name="Silva J.C."/>
            <person name="Suarez C.E."/>
            <person name="Brayton K.A."/>
        </authorList>
    </citation>
    <scope>NUCLEOTIDE SEQUENCE [LARGE SCALE GENOMIC DNA]</scope>
</reference>
<feature type="compositionally biased region" description="Polar residues" evidence="3">
    <location>
        <begin position="357"/>
        <end position="371"/>
    </location>
</feature>